<evidence type="ECO:0000313" key="2">
    <source>
        <dbReference type="Proteomes" id="UP000218231"/>
    </source>
</evidence>
<reference evidence="1 2" key="1">
    <citation type="journal article" date="2017" name="Curr. Biol.">
        <title>Genome architecture and evolution of a unichromosomal asexual nematode.</title>
        <authorList>
            <person name="Fradin H."/>
            <person name="Zegar C."/>
            <person name="Gutwein M."/>
            <person name="Lucas J."/>
            <person name="Kovtun M."/>
            <person name="Corcoran D."/>
            <person name="Baugh L.R."/>
            <person name="Kiontke K."/>
            <person name="Gunsalus K."/>
            <person name="Fitch D.H."/>
            <person name="Piano F."/>
        </authorList>
    </citation>
    <scope>NUCLEOTIDE SEQUENCE [LARGE SCALE GENOMIC DNA]</scope>
    <source>
        <strain evidence="1">PF1309</strain>
    </source>
</reference>
<organism evidence="1 2">
    <name type="scientific">Diploscapter pachys</name>
    <dbReference type="NCBI Taxonomy" id="2018661"/>
    <lineage>
        <taxon>Eukaryota</taxon>
        <taxon>Metazoa</taxon>
        <taxon>Ecdysozoa</taxon>
        <taxon>Nematoda</taxon>
        <taxon>Chromadorea</taxon>
        <taxon>Rhabditida</taxon>
        <taxon>Rhabditina</taxon>
        <taxon>Rhabditomorpha</taxon>
        <taxon>Rhabditoidea</taxon>
        <taxon>Rhabditidae</taxon>
        <taxon>Diploscapter</taxon>
    </lineage>
</organism>
<dbReference type="Proteomes" id="UP000218231">
    <property type="component" value="Unassembled WGS sequence"/>
</dbReference>
<comment type="caution">
    <text evidence="1">The sequence shown here is derived from an EMBL/GenBank/DDBJ whole genome shotgun (WGS) entry which is preliminary data.</text>
</comment>
<accession>A0A2A2K615</accession>
<gene>
    <name evidence="1" type="ORF">WR25_22858</name>
</gene>
<protein>
    <submittedName>
        <fullName evidence="1">Uncharacterized protein</fullName>
    </submittedName>
</protein>
<dbReference type="EMBL" id="LIAE01009544">
    <property type="protein sequence ID" value="PAV69341.1"/>
    <property type="molecule type" value="Genomic_DNA"/>
</dbReference>
<evidence type="ECO:0000313" key="1">
    <source>
        <dbReference type="EMBL" id="PAV69341.1"/>
    </source>
</evidence>
<keyword evidence="2" id="KW-1185">Reference proteome</keyword>
<dbReference type="AlphaFoldDB" id="A0A2A2K615"/>
<sequence length="115" mass="13873">MGPQTAIEHRVAVDQDMLRRDRRRDRMIDLTDEGSRFRGRDMLQHDLQRRIVADQRHQYALDEYRLAIEDIDRLVRHLAMDQQRHTDPLHRLQHIGQRADIGDTMRRIGRRMGRV</sequence>
<proteinExistence type="predicted"/>
<name>A0A2A2K615_9BILA</name>